<evidence type="ECO:0000313" key="1">
    <source>
        <dbReference type="EMBL" id="VFS25910.1"/>
    </source>
</evidence>
<organism evidence="1 2">
    <name type="scientific">Enterobacter cancerogenus</name>
    <dbReference type="NCBI Taxonomy" id="69218"/>
    <lineage>
        <taxon>Bacteria</taxon>
        <taxon>Pseudomonadati</taxon>
        <taxon>Pseudomonadota</taxon>
        <taxon>Gammaproteobacteria</taxon>
        <taxon>Enterobacterales</taxon>
        <taxon>Enterobacteriaceae</taxon>
        <taxon>Enterobacter</taxon>
        <taxon>Enterobacter cloacae complex</taxon>
    </lineage>
</organism>
<sequence>MADLRRLFNMKITRQTKAAAYGVFGVGLELTPAPGFYGVTKENFESITAADVSKIVKVYSLYDDVIDDGVTGAALKAANAYFNQKPTPDTLVIADISGAFSSVAILLNGDDTGIQDVKAAVAFVSGDDVLNATFDGTAWVGTGADKITADENNAELYQVDGRIVFLTGADVSVGYSDVKADSFTNVITAVKKQNNNWFMSFTTSRNPALLTQVADWTEAQTDKMAALVDDGGAIYNVGTWPTGGITQYLFDKQYAGSFATTTRIDSNYVDAAQAGRCLTMQPGSETWALKTLSGVVTDDFDETDYQTITAINGNTYEDYGSGVMVTYPGTVGDGESIEAVRFCYWLADYMQKNLATFAINQKKIPYAPSGIELVCKNMEKSLKTGQDNGGILENFTNGDEYVRGFTVTRPTMSQITAAQQIKGNLQVPFQFYLAHAIKNVEGIGTALTWGM</sequence>
<gene>
    <name evidence="1" type="ORF">NCTC12126_02356</name>
</gene>
<reference evidence="1 2" key="1">
    <citation type="submission" date="2019-03" db="EMBL/GenBank/DDBJ databases">
        <authorList>
            <consortium name="Pathogen Informatics"/>
        </authorList>
    </citation>
    <scope>NUCLEOTIDE SEQUENCE [LARGE SCALE GENOMIC DNA]</scope>
    <source>
        <strain evidence="1 2">NCTC12126</strain>
    </source>
</reference>
<accession>A0A484XNL1</accession>
<dbReference type="InterPro" id="IPR021808">
    <property type="entry name" value="DUF3383"/>
</dbReference>
<dbReference type="EMBL" id="CAADIW010000021">
    <property type="protein sequence ID" value="VFS25910.1"/>
    <property type="molecule type" value="Genomic_DNA"/>
</dbReference>
<protein>
    <submittedName>
        <fullName evidence="1">Protein of uncharacterized function (DUF3383)</fullName>
    </submittedName>
</protein>
<name>A0A484XNL1_9ENTR</name>
<dbReference type="AlphaFoldDB" id="A0A484XNL1"/>
<dbReference type="Pfam" id="PF11863">
    <property type="entry name" value="DUF3383"/>
    <property type="match status" value="1"/>
</dbReference>
<evidence type="ECO:0000313" key="2">
    <source>
        <dbReference type="Proteomes" id="UP000351155"/>
    </source>
</evidence>
<dbReference type="Proteomes" id="UP000351155">
    <property type="component" value="Unassembled WGS sequence"/>
</dbReference>
<proteinExistence type="predicted"/>